<sequence length="542" mass="59715">MADPVRLSAEDFRAMHEQGFQAWSALYAATAKQTGLPSSYLNIHGAFRQHPSFLADLRLKHAKYARHSQVYATGCADWGSTQPDCKYPLPQFQQQDQIPVASRNPILLSTTLTEERAICWASWFARGDQNCLAILILAWSYILSRRWAEIMPEGASLVYTSSMADAHNPHAPATPLPDHLKLEQATLSLGQDTVLAPWSIRLQPGCQFLLSTTSAFQSHSATAPSCSEALRFLDKFCLHHNAADQRQAALAVVLLFPSMGTGKGLQLPVLAASHLADPTGSTPSMPRQQCLNTNSDSRHSWTDHIDHLDRLISLSCRSRGTRPILLNSFYIPGTECNAVTPWLRGSLAAIDAVAQGDPLILGRMIMDRQPKVAALWLGATVLGLQQTLLRDVGFGMIPIDLQSAAWSGTIQSFIQEPVSDPLAADGHVSRADQCRLLFLSRSGSHNRVPVCQWRPFGRTPLKHTDLEVRAHTQCKHHGLQYRGFTWDCIGGKMRYQPSDGDDPAAFPLAHQALRPSSIPVDYGSLDPEKDFMSENATRSIFG</sequence>
<evidence type="ECO:0000313" key="1">
    <source>
        <dbReference type="EMBL" id="KAK0749533.1"/>
    </source>
</evidence>
<reference evidence="1" key="1">
    <citation type="submission" date="2023-06" db="EMBL/GenBank/DDBJ databases">
        <title>Genome-scale phylogeny and comparative genomics of the fungal order Sordariales.</title>
        <authorList>
            <consortium name="Lawrence Berkeley National Laboratory"/>
            <person name="Hensen N."/>
            <person name="Bonometti L."/>
            <person name="Westerberg I."/>
            <person name="Brannstrom I.O."/>
            <person name="Guillou S."/>
            <person name="Cros-Aarteil S."/>
            <person name="Calhoun S."/>
            <person name="Haridas S."/>
            <person name="Kuo A."/>
            <person name="Mondo S."/>
            <person name="Pangilinan J."/>
            <person name="Riley R."/>
            <person name="LaButti K."/>
            <person name="Andreopoulos B."/>
            <person name="Lipzen A."/>
            <person name="Chen C."/>
            <person name="Yanf M."/>
            <person name="Daum C."/>
            <person name="Ng V."/>
            <person name="Clum A."/>
            <person name="Steindorff A."/>
            <person name="Ohm R."/>
            <person name="Martin F."/>
            <person name="Silar P."/>
            <person name="Natvig D."/>
            <person name="Lalanne C."/>
            <person name="Gautier V."/>
            <person name="Ament-velasquez S.L."/>
            <person name="Kruys A."/>
            <person name="Hutchinson M.I."/>
            <person name="Powell A.J."/>
            <person name="Barry K."/>
            <person name="Miller A.N."/>
            <person name="Grigoriev I.V."/>
            <person name="Debuchy R."/>
            <person name="Gladieux P."/>
            <person name="Thoren M.H."/>
            <person name="Johannesson H."/>
        </authorList>
    </citation>
    <scope>NUCLEOTIDE SEQUENCE</scope>
    <source>
        <strain evidence="1">SMH3187-1</strain>
    </source>
</reference>
<protein>
    <submittedName>
        <fullName evidence="1">Uncharacterized protein</fullName>
    </submittedName>
</protein>
<accession>A0AA40K850</accession>
<name>A0AA40K850_9PEZI</name>
<comment type="caution">
    <text evidence="1">The sequence shown here is derived from an EMBL/GenBank/DDBJ whole genome shotgun (WGS) entry which is preliminary data.</text>
</comment>
<dbReference type="EMBL" id="JAUKUD010000003">
    <property type="protein sequence ID" value="KAK0749533.1"/>
    <property type="molecule type" value="Genomic_DNA"/>
</dbReference>
<evidence type="ECO:0000313" key="2">
    <source>
        <dbReference type="Proteomes" id="UP001172155"/>
    </source>
</evidence>
<keyword evidence="2" id="KW-1185">Reference proteome</keyword>
<dbReference type="AlphaFoldDB" id="A0AA40K850"/>
<gene>
    <name evidence="1" type="ORF">B0T18DRAFT_479521</name>
</gene>
<organism evidence="1 2">
    <name type="scientific">Schizothecium vesticola</name>
    <dbReference type="NCBI Taxonomy" id="314040"/>
    <lineage>
        <taxon>Eukaryota</taxon>
        <taxon>Fungi</taxon>
        <taxon>Dikarya</taxon>
        <taxon>Ascomycota</taxon>
        <taxon>Pezizomycotina</taxon>
        <taxon>Sordariomycetes</taxon>
        <taxon>Sordariomycetidae</taxon>
        <taxon>Sordariales</taxon>
        <taxon>Schizotheciaceae</taxon>
        <taxon>Schizothecium</taxon>
    </lineage>
</organism>
<proteinExistence type="predicted"/>
<dbReference type="Proteomes" id="UP001172155">
    <property type="component" value="Unassembled WGS sequence"/>
</dbReference>